<dbReference type="GO" id="GO:0005634">
    <property type="term" value="C:nucleus"/>
    <property type="evidence" value="ECO:0007669"/>
    <property type="project" value="UniProtKB-SubCell"/>
</dbReference>
<keyword evidence="4 9" id="KW-0863">Zinc-finger</keyword>
<dbReference type="SUPFAM" id="SSF57667">
    <property type="entry name" value="beta-beta-alpha zinc fingers"/>
    <property type="match status" value="1"/>
</dbReference>
<evidence type="ECO:0000256" key="6">
    <source>
        <dbReference type="ARBA" id="ARBA00023015"/>
    </source>
</evidence>
<dbReference type="SMART" id="SM00355">
    <property type="entry name" value="ZnF_C2H2"/>
    <property type="match status" value="1"/>
</dbReference>
<keyword evidence="6" id="KW-0805">Transcription regulation</keyword>
<dbReference type="GeneID" id="102813809"/>
<keyword evidence="8" id="KW-0539">Nucleus</keyword>
<evidence type="ECO:0000256" key="3">
    <source>
        <dbReference type="ARBA" id="ARBA00022737"/>
    </source>
</evidence>
<evidence type="ECO:0000256" key="8">
    <source>
        <dbReference type="ARBA" id="ARBA00023242"/>
    </source>
</evidence>
<dbReference type="InterPro" id="IPR013087">
    <property type="entry name" value="Znf_C2H2_type"/>
</dbReference>
<dbReference type="Pfam" id="PF00096">
    <property type="entry name" value="zf-C2H2"/>
    <property type="match status" value="1"/>
</dbReference>
<dbReference type="GO" id="GO:0003677">
    <property type="term" value="F:DNA binding"/>
    <property type="evidence" value="ECO:0007669"/>
    <property type="project" value="UniProtKB-KW"/>
</dbReference>
<feature type="domain" description="C2H2-type" evidence="10">
    <location>
        <begin position="22"/>
        <end position="45"/>
    </location>
</feature>
<evidence type="ECO:0000256" key="4">
    <source>
        <dbReference type="ARBA" id="ARBA00022771"/>
    </source>
</evidence>
<keyword evidence="2" id="KW-0479">Metal-binding</keyword>
<evidence type="ECO:0000256" key="9">
    <source>
        <dbReference type="PROSITE-ProRule" id="PRU00042"/>
    </source>
</evidence>
<dbReference type="PANTHER" id="PTHR24394:SF48">
    <property type="entry name" value="ZINC FINGER PROTEIN 771"/>
    <property type="match status" value="1"/>
</dbReference>
<keyword evidence="5" id="KW-0862">Zinc</keyword>
<accession>A0A9B0X3F7</accession>
<evidence type="ECO:0000313" key="11">
    <source>
        <dbReference type="Proteomes" id="UP000504623"/>
    </source>
</evidence>
<keyword evidence="3" id="KW-0677">Repeat</keyword>
<keyword evidence="7" id="KW-0804">Transcription</keyword>
<comment type="subcellular location">
    <subcellularLocation>
        <location evidence="1">Nucleus</location>
    </subcellularLocation>
</comment>
<evidence type="ECO:0000256" key="7">
    <source>
        <dbReference type="ARBA" id="ARBA00023163"/>
    </source>
</evidence>
<dbReference type="OrthoDB" id="8922241at2759"/>
<dbReference type="PROSITE" id="PS00028">
    <property type="entry name" value="ZINC_FINGER_C2H2_1"/>
    <property type="match status" value="1"/>
</dbReference>
<dbReference type="Gene3D" id="3.30.160.60">
    <property type="entry name" value="Classic Zinc Finger"/>
    <property type="match status" value="1"/>
</dbReference>
<dbReference type="GO" id="GO:0008270">
    <property type="term" value="F:zinc ion binding"/>
    <property type="evidence" value="ECO:0007669"/>
    <property type="project" value="UniProtKB-KW"/>
</dbReference>
<evidence type="ECO:0000259" key="10">
    <source>
        <dbReference type="PROSITE" id="PS50157"/>
    </source>
</evidence>
<reference evidence="12" key="1">
    <citation type="submission" date="2025-08" db="UniProtKB">
        <authorList>
            <consortium name="RefSeq"/>
        </authorList>
    </citation>
    <scope>IDENTIFICATION</scope>
    <source>
        <tissue evidence="12">Spleen</tissue>
    </source>
</reference>
<dbReference type="FunFam" id="3.30.160.60:FF:000184">
    <property type="entry name" value="Zinc finger protein 333"/>
    <property type="match status" value="1"/>
</dbReference>
<name>A0A9B0X3F7_CHRAS</name>
<keyword evidence="11" id="KW-1185">Reference proteome</keyword>
<sequence length="118" mass="13646">MTTGSSSTLTVHKRIHNREKAYECKQCGKAFRQSSQCRRHMRTHSVPSWTRPLTPPIYLPFPVVLGEESSWRRWSINEQNLRRAWSLCICCQRARNSASTPILRPESEELRVLSGTCS</sequence>
<evidence type="ECO:0000256" key="2">
    <source>
        <dbReference type="ARBA" id="ARBA00022723"/>
    </source>
</evidence>
<proteinExistence type="predicted"/>
<dbReference type="RefSeq" id="XP_006877771.1">
    <property type="nucleotide sequence ID" value="XM_006877709.1"/>
</dbReference>
<dbReference type="InterPro" id="IPR036236">
    <property type="entry name" value="Znf_C2H2_sf"/>
</dbReference>
<dbReference type="PROSITE" id="PS50157">
    <property type="entry name" value="ZINC_FINGER_C2H2_2"/>
    <property type="match status" value="1"/>
</dbReference>
<evidence type="ECO:0000313" key="12">
    <source>
        <dbReference type="RefSeq" id="XP_006877771.1"/>
    </source>
</evidence>
<dbReference type="Proteomes" id="UP000504623">
    <property type="component" value="Unplaced"/>
</dbReference>
<dbReference type="GO" id="GO:0000981">
    <property type="term" value="F:DNA-binding transcription factor activity, RNA polymerase II-specific"/>
    <property type="evidence" value="ECO:0007669"/>
    <property type="project" value="TreeGrafter"/>
</dbReference>
<dbReference type="AlphaFoldDB" id="A0A9B0X3F7"/>
<protein>
    <submittedName>
        <fullName evidence="12">Zinc finger protein 440-like</fullName>
    </submittedName>
</protein>
<evidence type="ECO:0000256" key="5">
    <source>
        <dbReference type="ARBA" id="ARBA00022833"/>
    </source>
</evidence>
<organism evidence="11 12">
    <name type="scientific">Chrysochloris asiatica</name>
    <name type="common">Cape golden mole</name>
    <dbReference type="NCBI Taxonomy" id="185453"/>
    <lineage>
        <taxon>Eukaryota</taxon>
        <taxon>Metazoa</taxon>
        <taxon>Chordata</taxon>
        <taxon>Craniata</taxon>
        <taxon>Vertebrata</taxon>
        <taxon>Euteleostomi</taxon>
        <taxon>Mammalia</taxon>
        <taxon>Eutheria</taxon>
        <taxon>Afrotheria</taxon>
        <taxon>Chrysochloridae</taxon>
        <taxon>Chrysochlorinae</taxon>
        <taxon>Chrysochloris</taxon>
    </lineage>
</organism>
<gene>
    <name evidence="12" type="primary">LOC102813809</name>
</gene>
<dbReference type="PANTHER" id="PTHR24394">
    <property type="entry name" value="ZINC FINGER PROTEIN"/>
    <property type="match status" value="1"/>
</dbReference>
<evidence type="ECO:0000256" key="1">
    <source>
        <dbReference type="ARBA" id="ARBA00004123"/>
    </source>
</evidence>